<dbReference type="EMBL" id="OOIQ01000030">
    <property type="protein sequence ID" value="SPO49360.1"/>
    <property type="molecule type" value="Genomic_DNA"/>
</dbReference>
<evidence type="ECO:0000256" key="1">
    <source>
        <dbReference type="ARBA" id="ARBA00022485"/>
    </source>
</evidence>
<dbReference type="GO" id="GO:0046872">
    <property type="term" value="F:metal ion binding"/>
    <property type="evidence" value="ECO:0007669"/>
    <property type="project" value="UniProtKB-KW"/>
</dbReference>
<dbReference type="AlphaFoldDB" id="A0A5C3FYN4"/>
<feature type="compositionally biased region" description="Polar residues" evidence="6">
    <location>
        <begin position="167"/>
        <end position="186"/>
    </location>
</feature>
<gene>
    <name evidence="8" type="ORF">PSANT_07053</name>
</gene>
<dbReference type="GO" id="GO:0051539">
    <property type="term" value="F:4 iron, 4 sulfur cluster binding"/>
    <property type="evidence" value="ECO:0007669"/>
    <property type="project" value="UniProtKB-KW"/>
</dbReference>
<keyword evidence="9" id="KW-1185">Reference proteome</keyword>
<evidence type="ECO:0000256" key="2">
    <source>
        <dbReference type="ARBA" id="ARBA00022691"/>
    </source>
</evidence>
<dbReference type="PANTHER" id="PTHR11135">
    <property type="entry name" value="HISTONE ACETYLTRANSFERASE-RELATED"/>
    <property type="match status" value="1"/>
</dbReference>
<dbReference type="Proteomes" id="UP000325008">
    <property type="component" value="Unassembled WGS sequence"/>
</dbReference>
<feature type="domain" description="ELP3-like N-terminal" evidence="7">
    <location>
        <begin position="52"/>
        <end position="120"/>
    </location>
</feature>
<reference evidence="8" key="1">
    <citation type="submission" date="2018-03" db="EMBL/GenBank/DDBJ databases">
        <authorList>
            <person name="Guldener U."/>
        </authorList>
    </citation>
    <scope>NUCLEOTIDE SEQUENCE [LARGE SCALE GENOMIC DNA]</scope>
    <source>
        <strain evidence="8">ATCC34888</strain>
    </source>
</reference>
<dbReference type="InterPro" id="IPR056591">
    <property type="entry name" value="ELP3-like_N"/>
</dbReference>
<evidence type="ECO:0000313" key="8">
    <source>
        <dbReference type="EMBL" id="SPO49360.1"/>
    </source>
</evidence>
<sequence length="322" mass="34385">MVTAFFSANAPHVDSLHLSHLHRRSTFILVDPRSGAHTSTMGASPNTAELLLRVCADIAAQLVDAHDRSASVSLNHIRTTTCKRYGFNGVPRLTDIIAAIPEAYRKALVPALKAKPVRSASGIAVVAVMCKPHRCPHIALTGNICVYCPGGPDSDFEYSTQSYTGYEARNSSPTRNNRGRSGNGLSSIGLHALTPASAGHIDQNGSHRNHGYSTPRSLPDNVPWAVSYLPDRTGTSHDTCNCGRTTEELTEAEQRLLEGVPTAPGAWVENTDANVPPPPWAPPSRASSPVSGWHYGPGSAREGFRPRGKLAELETPYGSPSA</sequence>
<comment type="caution">
    <text evidence="8">The sequence shown here is derived from an EMBL/GenBank/DDBJ whole genome shotgun (WGS) entry which is preliminary data.</text>
</comment>
<evidence type="ECO:0000256" key="6">
    <source>
        <dbReference type="SAM" id="MobiDB-lite"/>
    </source>
</evidence>
<accession>A0A5C3FYN4</accession>
<feature type="region of interest" description="Disordered" evidence="6">
    <location>
        <begin position="271"/>
        <end position="322"/>
    </location>
</feature>
<protein>
    <recommendedName>
        <fullName evidence="7">ELP3-like N-terminal domain-containing protein</fullName>
    </recommendedName>
</protein>
<organism evidence="8 9">
    <name type="scientific">Pseudozyma antarctica</name>
    <name type="common">Yeast</name>
    <name type="synonym">Candida antarctica</name>
    <dbReference type="NCBI Taxonomy" id="84753"/>
    <lineage>
        <taxon>Eukaryota</taxon>
        <taxon>Fungi</taxon>
        <taxon>Dikarya</taxon>
        <taxon>Basidiomycota</taxon>
        <taxon>Ustilaginomycotina</taxon>
        <taxon>Ustilaginomycetes</taxon>
        <taxon>Ustilaginales</taxon>
        <taxon>Ustilaginaceae</taxon>
        <taxon>Moesziomyces</taxon>
    </lineage>
</organism>
<feature type="compositionally biased region" description="Polar residues" evidence="6">
    <location>
        <begin position="203"/>
        <end position="216"/>
    </location>
</feature>
<feature type="region of interest" description="Disordered" evidence="6">
    <location>
        <begin position="167"/>
        <end position="217"/>
    </location>
</feature>
<evidence type="ECO:0000256" key="3">
    <source>
        <dbReference type="ARBA" id="ARBA00022723"/>
    </source>
</evidence>
<dbReference type="GO" id="GO:0033588">
    <property type="term" value="C:elongator holoenzyme complex"/>
    <property type="evidence" value="ECO:0007669"/>
    <property type="project" value="TreeGrafter"/>
</dbReference>
<dbReference type="GO" id="GO:0002926">
    <property type="term" value="P:tRNA wobble base 5-methoxycarbonylmethyl-2-thiouridinylation"/>
    <property type="evidence" value="ECO:0007669"/>
    <property type="project" value="TreeGrafter"/>
</dbReference>
<keyword evidence="4" id="KW-0408">Iron</keyword>
<name>A0A5C3FYN4_PSEA2</name>
<keyword evidence="2" id="KW-0949">S-adenosyl-L-methionine</keyword>
<evidence type="ECO:0000256" key="5">
    <source>
        <dbReference type="ARBA" id="ARBA00023014"/>
    </source>
</evidence>
<evidence type="ECO:0000313" key="9">
    <source>
        <dbReference type="Proteomes" id="UP000325008"/>
    </source>
</evidence>
<dbReference type="PANTHER" id="PTHR11135:SF0">
    <property type="entry name" value="ELONGATOR COMPLEX PROTEIN 3"/>
    <property type="match status" value="1"/>
</dbReference>
<dbReference type="GO" id="GO:0005737">
    <property type="term" value="C:cytoplasm"/>
    <property type="evidence" value="ECO:0007669"/>
    <property type="project" value="TreeGrafter"/>
</dbReference>
<evidence type="ECO:0000259" key="7">
    <source>
        <dbReference type="Pfam" id="PF23613"/>
    </source>
</evidence>
<feature type="compositionally biased region" description="Basic and acidic residues" evidence="6">
    <location>
        <begin position="302"/>
        <end position="312"/>
    </location>
</feature>
<dbReference type="GO" id="GO:0005634">
    <property type="term" value="C:nucleus"/>
    <property type="evidence" value="ECO:0007669"/>
    <property type="project" value="TreeGrafter"/>
</dbReference>
<keyword evidence="1" id="KW-0004">4Fe-4S</keyword>
<keyword evidence="5" id="KW-0411">Iron-sulfur</keyword>
<evidence type="ECO:0000256" key="4">
    <source>
        <dbReference type="ARBA" id="ARBA00023004"/>
    </source>
</evidence>
<keyword evidence="3" id="KW-0479">Metal-binding</keyword>
<dbReference type="OrthoDB" id="2840160at2759"/>
<proteinExistence type="predicted"/>
<dbReference type="InterPro" id="IPR039661">
    <property type="entry name" value="ELP3"/>
</dbReference>
<dbReference type="Pfam" id="PF23613">
    <property type="entry name" value="ELP3_N"/>
    <property type="match status" value="1"/>
</dbReference>